<proteinExistence type="predicted"/>
<accession>A0A2U1JIP2</accession>
<keyword evidence="2" id="KW-1185">Reference proteome</keyword>
<reference evidence="1 2" key="1">
    <citation type="submission" date="2018-04" db="EMBL/GenBank/DDBJ databases">
        <title>Flavobacterium sp. nov., isolated from glacier ice.</title>
        <authorList>
            <person name="Liu Q."/>
            <person name="Xin Y.-H."/>
        </authorList>
    </citation>
    <scope>NUCLEOTIDE SEQUENCE [LARGE SCALE GENOMIC DNA]</scope>
    <source>
        <strain evidence="1 2">RB1R5</strain>
    </source>
</reference>
<dbReference type="Proteomes" id="UP000245449">
    <property type="component" value="Unassembled WGS sequence"/>
</dbReference>
<evidence type="ECO:0000313" key="2">
    <source>
        <dbReference type="Proteomes" id="UP000245449"/>
    </source>
</evidence>
<dbReference type="NCBIfam" id="NF033709">
    <property type="entry name" value="PorV_fam"/>
    <property type="match status" value="1"/>
</dbReference>
<gene>
    <name evidence="1" type="ORF">DB895_09600</name>
</gene>
<dbReference type="RefSeq" id="WP_116725149.1">
    <property type="nucleotide sequence ID" value="NZ_QCZI01000011.1"/>
</dbReference>
<sequence>MIKKRFYYILILFCTVSYSQIGGKSVYQFLNLVTSPRQAALGGKNITIYDHDVNQANFNPAAINPEMNNRLALNYGSYFGEAAYGTASYGYTFDNRLRTFQAGVNYVNYGTIDGYDENGSATSSFTGSEVALNFGYSYAIPKTNFHLGASGKLISSTLETYNSFGGAIDLGGLYVDDKKHINYAIVIRNFGTQFTTYSGTNEKLPMEIMMGVSQQLENVPIRWHLTLENLQQWDIAFSNPARVQNTLDGGVIEEKVSFFNNTLRHVIIGAELFPTRSFNLRLGYNFRRGEELRLLEQRNFSGISVGFGLKMGRLKFDYSYSRYTLAANTSLFGLTINFNSQ</sequence>
<dbReference type="OrthoDB" id="9809953at2"/>
<protein>
    <submittedName>
        <fullName evidence="1">Penicillin-binding protein</fullName>
    </submittedName>
</protein>
<name>A0A2U1JIP2_9FLAO</name>
<organism evidence="1 2">
    <name type="scientific">Flavobacterium psychrotolerans</name>
    <dbReference type="NCBI Taxonomy" id="2169410"/>
    <lineage>
        <taxon>Bacteria</taxon>
        <taxon>Pseudomonadati</taxon>
        <taxon>Bacteroidota</taxon>
        <taxon>Flavobacteriia</taxon>
        <taxon>Flavobacteriales</taxon>
        <taxon>Flavobacteriaceae</taxon>
        <taxon>Flavobacterium</taxon>
    </lineage>
</organism>
<dbReference type="EMBL" id="QCZI01000011">
    <property type="protein sequence ID" value="PWA04733.1"/>
    <property type="molecule type" value="Genomic_DNA"/>
</dbReference>
<comment type="caution">
    <text evidence="1">The sequence shown here is derived from an EMBL/GenBank/DDBJ whole genome shotgun (WGS) entry which is preliminary data.</text>
</comment>
<dbReference type="AlphaFoldDB" id="A0A2U1JIP2"/>
<dbReference type="NCBIfam" id="NF033711">
    <property type="entry name" value="T9SS_PorQ"/>
    <property type="match status" value="1"/>
</dbReference>
<evidence type="ECO:0000313" key="1">
    <source>
        <dbReference type="EMBL" id="PWA04733.1"/>
    </source>
</evidence>